<evidence type="ECO:0000256" key="3">
    <source>
        <dbReference type="ARBA" id="ARBA00022691"/>
    </source>
</evidence>
<dbReference type="AlphaFoldDB" id="A0A1B0A9A5"/>
<keyword evidence="5 7" id="KW-0863">Zinc-finger</keyword>
<dbReference type="Gene3D" id="1.25.40.10">
    <property type="entry name" value="Tetratricopeptide repeat domain"/>
    <property type="match status" value="1"/>
</dbReference>
<reference evidence="9" key="2">
    <citation type="submission" date="2020-05" db="UniProtKB">
        <authorList>
            <consortium name="EnsemblMetazoa"/>
        </authorList>
    </citation>
    <scope>IDENTIFICATION</scope>
    <source>
        <strain evidence="9">IAEA</strain>
    </source>
</reference>
<dbReference type="InterPro" id="IPR044421">
    <property type="entry name" value="SMYD4_SET"/>
</dbReference>
<dbReference type="SUPFAM" id="SSF82199">
    <property type="entry name" value="SET domain"/>
    <property type="match status" value="1"/>
</dbReference>
<dbReference type="STRING" id="7398.A0A1B0A9A5"/>
<dbReference type="InterPro" id="IPR011990">
    <property type="entry name" value="TPR-like_helical_dom_sf"/>
</dbReference>
<dbReference type="GO" id="GO:0042051">
    <property type="term" value="P:compound eye photoreceptor development"/>
    <property type="evidence" value="ECO:0007669"/>
    <property type="project" value="TreeGrafter"/>
</dbReference>
<sequence>MGLNRNDGFFSAYYLNLKNTLKDFDLEVENIKHCSNDLERIEFLNRLSGLQEHDHALNVRRSYEGKNADVAADFKEKGNVAFKAKKWLEAMILYTRSYIALPADKVLEKSIILANRSAALYHLDKYDETLIDIKRSLDYGYPKDTLYKLYERQAKCFLAKKNYPSSIIYFKKFLTSLDDATLAQDRRSKMNLDAMTMMKMLEKDPQTAKQAEYQKKNGFAADSVPSLAIRDEKELLSPAVKFDENSNEGRFAKAAADIKVAEEILIERPFVAVLLEKFSKTHCEHCFIRSPIPVACPTCADVIYCSEKCLSRAAKSYHKYECGLLSTIWQSGASINCHMALRILASQDKDNLLKLAKNIDQKLSLEEILKLPKTNYLRVAHLVRHESTRTASNWFQHALMARFLSKCLQESTYMDKQCRSEDFATITSLLLRTLQFLQFNTHEVAELHKSEKDGSERTAFIGGALYPTLALFNHSCDPGVVRYFRGTTIHINTVKPIEAGLPISENYGPIYTQEMREERQAKLRDLYRFDCSCDACLENWPTFDKLPTDVIRFRCDAPNKCNAIIEISPACNDFMIKCVTCGEMTNIFKGLKVMQDTESMTRTAKHYYEAGEYSKALNKFIDLLKIMHEVLAPPFPDFCQCQQYLKDCLLHFGNFYNLN</sequence>
<name>A0A1B0A9A5_GLOPL</name>
<keyword evidence="4" id="KW-0479">Metal-binding</keyword>
<dbReference type="GO" id="GO:0032259">
    <property type="term" value="P:methylation"/>
    <property type="evidence" value="ECO:0007669"/>
    <property type="project" value="UniProtKB-KW"/>
</dbReference>
<evidence type="ECO:0000256" key="1">
    <source>
        <dbReference type="ARBA" id="ARBA00022603"/>
    </source>
</evidence>
<dbReference type="PROSITE" id="PS50865">
    <property type="entry name" value="ZF_MYND_2"/>
    <property type="match status" value="1"/>
</dbReference>
<dbReference type="PANTHER" id="PTHR46165:SF7">
    <property type="entry name" value="SET AND MYND DOMAIN-CONTAINING PROTEIN 4"/>
    <property type="match status" value="1"/>
</dbReference>
<keyword evidence="3" id="KW-0949">S-adenosyl-L-methionine</keyword>
<dbReference type="GO" id="GO:0042826">
    <property type="term" value="F:histone deacetylase binding"/>
    <property type="evidence" value="ECO:0007669"/>
    <property type="project" value="TreeGrafter"/>
</dbReference>
<dbReference type="VEuPathDB" id="VectorBase:GPAI038323"/>
<dbReference type="InterPro" id="IPR046341">
    <property type="entry name" value="SET_dom_sf"/>
</dbReference>
<dbReference type="GO" id="GO:0008168">
    <property type="term" value="F:methyltransferase activity"/>
    <property type="evidence" value="ECO:0007669"/>
    <property type="project" value="UniProtKB-KW"/>
</dbReference>
<organism evidence="9 10">
    <name type="scientific">Glossina pallidipes</name>
    <name type="common">Tsetse fly</name>
    <dbReference type="NCBI Taxonomy" id="7398"/>
    <lineage>
        <taxon>Eukaryota</taxon>
        <taxon>Metazoa</taxon>
        <taxon>Ecdysozoa</taxon>
        <taxon>Arthropoda</taxon>
        <taxon>Hexapoda</taxon>
        <taxon>Insecta</taxon>
        <taxon>Pterygota</taxon>
        <taxon>Neoptera</taxon>
        <taxon>Endopterygota</taxon>
        <taxon>Diptera</taxon>
        <taxon>Brachycera</taxon>
        <taxon>Muscomorpha</taxon>
        <taxon>Hippoboscoidea</taxon>
        <taxon>Glossinidae</taxon>
        <taxon>Glossina</taxon>
    </lineage>
</organism>
<evidence type="ECO:0000256" key="7">
    <source>
        <dbReference type="PROSITE-ProRule" id="PRU00134"/>
    </source>
</evidence>
<feature type="domain" description="MYND-type" evidence="8">
    <location>
        <begin position="283"/>
        <end position="322"/>
    </location>
</feature>
<dbReference type="Gene3D" id="6.10.140.2220">
    <property type="match status" value="1"/>
</dbReference>
<dbReference type="InterPro" id="IPR002893">
    <property type="entry name" value="Znf_MYND"/>
</dbReference>
<dbReference type="InterPro" id="IPR052097">
    <property type="entry name" value="SET-MYND_domain_protein"/>
</dbReference>
<keyword evidence="10" id="KW-1185">Reference proteome</keyword>
<dbReference type="Proteomes" id="UP000092445">
    <property type="component" value="Unassembled WGS sequence"/>
</dbReference>
<evidence type="ECO:0000256" key="6">
    <source>
        <dbReference type="ARBA" id="ARBA00022833"/>
    </source>
</evidence>
<evidence type="ECO:0000256" key="5">
    <source>
        <dbReference type="ARBA" id="ARBA00022771"/>
    </source>
</evidence>
<dbReference type="GO" id="GO:0005737">
    <property type="term" value="C:cytoplasm"/>
    <property type="evidence" value="ECO:0007669"/>
    <property type="project" value="TreeGrafter"/>
</dbReference>
<dbReference type="Gene3D" id="2.170.270.10">
    <property type="entry name" value="SET domain"/>
    <property type="match status" value="1"/>
</dbReference>
<dbReference type="Pfam" id="PF01753">
    <property type="entry name" value="zf-MYND"/>
    <property type="match status" value="1"/>
</dbReference>
<evidence type="ECO:0000256" key="4">
    <source>
        <dbReference type="ARBA" id="ARBA00022723"/>
    </source>
</evidence>
<dbReference type="GO" id="GO:0008270">
    <property type="term" value="F:zinc ion binding"/>
    <property type="evidence" value="ECO:0007669"/>
    <property type="project" value="UniProtKB-KW"/>
</dbReference>
<dbReference type="SUPFAM" id="SSF144232">
    <property type="entry name" value="HIT/MYND zinc finger-like"/>
    <property type="match status" value="1"/>
</dbReference>
<evidence type="ECO:0000313" key="9">
    <source>
        <dbReference type="EnsemblMetazoa" id="GPAI038323-PA"/>
    </source>
</evidence>
<evidence type="ECO:0000256" key="2">
    <source>
        <dbReference type="ARBA" id="ARBA00022679"/>
    </source>
</evidence>
<proteinExistence type="predicted"/>
<evidence type="ECO:0000259" key="8">
    <source>
        <dbReference type="PROSITE" id="PS50865"/>
    </source>
</evidence>
<keyword evidence="6" id="KW-0862">Zinc</keyword>
<dbReference type="EnsemblMetazoa" id="GPAI038323-RA">
    <property type="protein sequence ID" value="GPAI038323-PA"/>
    <property type="gene ID" value="GPAI038323"/>
</dbReference>
<dbReference type="Gene3D" id="1.10.220.160">
    <property type="match status" value="1"/>
</dbReference>
<accession>A0A1B0A9A5</accession>
<keyword evidence="2" id="KW-0808">Transferase</keyword>
<dbReference type="GO" id="GO:0005634">
    <property type="term" value="C:nucleus"/>
    <property type="evidence" value="ECO:0007669"/>
    <property type="project" value="TreeGrafter"/>
</dbReference>
<dbReference type="PANTHER" id="PTHR46165">
    <property type="entry name" value="SET AND MYND DOMAIN-CONTAINING PROTEIN 4"/>
    <property type="match status" value="1"/>
</dbReference>
<dbReference type="CDD" id="cd10536">
    <property type="entry name" value="SET_SMYD4"/>
    <property type="match status" value="1"/>
</dbReference>
<protein>
    <recommendedName>
        <fullName evidence="8">MYND-type domain-containing protein</fullName>
    </recommendedName>
</protein>
<evidence type="ECO:0000313" key="10">
    <source>
        <dbReference type="Proteomes" id="UP000092445"/>
    </source>
</evidence>
<dbReference type="SUPFAM" id="SSF48452">
    <property type="entry name" value="TPR-like"/>
    <property type="match status" value="1"/>
</dbReference>
<reference evidence="10" key="1">
    <citation type="submission" date="2014-03" db="EMBL/GenBank/DDBJ databases">
        <authorList>
            <person name="Aksoy S."/>
            <person name="Warren W."/>
            <person name="Wilson R.K."/>
        </authorList>
    </citation>
    <scope>NUCLEOTIDE SEQUENCE [LARGE SCALE GENOMIC DNA]</scope>
    <source>
        <strain evidence="10">IAEA</strain>
    </source>
</reference>
<keyword evidence="1" id="KW-0489">Methyltransferase</keyword>